<comment type="caution">
    <text evidence="2">The sequence shown here is derived from an EMBL/GenBank/DDBJ whole genome shotgun (WGS) entry which is preliminary data.</text>
</comment>
<sequence>MAGAAGSEQTGSITSTSRVDEAADELYALPPSEFVAARARLVKAAADQDEAKAIGALRRPTQAAWAVNRLVHSGASLLVEALELGERLRDAQRQLHGSELRRLDRRRRELVTELTALAADQAGLTGEALTQVRNTVTAAMADADLAEQVRGGRLTKALEYSGFGPLSDGSPVPDDLSARREQRRERRLAEAREAVEEAGERVDGCRAEVKTAGAEHARLVRELDDVRAALRAAERAAQQAGRVLEKAQQRLESAQDARAAAEAAVEELRG</sequence>
<proteinExistence type="predicted"/>
<evidence type="ECO:0000256" key="1">
    <source>
        <dbReference type="SAM" id="MobiDB-lite"/>
    </source>
</evidence>
<accession>A0A9X2ZZB4</accession>
<protein>
    <submittedName>
        <fullName evidence="2">Uncharacterized protein</fullName>
    </submittedName>
</protein>
<evidence type="ECO:0000313" key="2">
    <source>
        <dbReference type="EMBL" id="MCS7477239.1"/>
    </source>
</evidence>
<reference evidence="2" key="1">
    <citation type="submission" date="2022-08" db="EMBL/GenBank/DDBJ databases">
        <authorList>
            <person name="Tistechok S."/>
            <person name="Samborskyy M."/>
            <person name="Roman I."/>
        </authorList>
    </citation>
    <scope>NUCLEOTIDE SEQUENCE</scope>
    <source>
        <strain evidence="2">DSM 103496</strain>
    </source>
</reference>
<gene>
    <name evidence="2" type="ORF">NZH93_10280</name>
</gene>
<organism evidence="2 3">
    <name type="scientific">Umezawaea endophytica</name>
    <dbReference type="NCBI Taxonomy" id="1654476"/>
    <lineage>
        <taxon>Bacteria</taxon>
        <taxon>Bacillati</taxon>
        <taxon>Actinomycetota</taxon>
        <taxon>Actinomycetes</taxon>
        <taxon>Pseudonocardiales</taxon>
        <taxon>Pseudonocardiaceae</taxon>
        <taxon>Umezawaea</taxon>
    </lineage>
</organism>
<dbReference type="Proteomes" id="UP001141259">
    <property type="component" value="Unassembled WGS sequence"/>
</dbReference>
<dbReference type="RefSeq" id="WP_259622751.1">
    <property type="nucleotide sequence ID" value="NZ_JANYMP010000004.1"/>
</dbReference>
<dbReference type="EMBL" id="JANYMP010000004">
    <property type="protein sequence ID" value="MCS7477239.1"/>
    <property type="molecule type" value="Genomic_DNA"/>
</dbReference>
<dbReference type="AlphaFoldDB" id="A0A9X2ZZB4"/>
<name>A0A9X2ZZB4_9PSEU</name>
<feature type="region of interest" description="Disordered" evidence="1">
    <location>
        <begin position="162"/>
        <end position="181"/>
    </location>
</feature>
<keyword evidence="3" id="KW-1185">Reference proteome</keyword>
<evidence type="ECO:0000313" key="3">
    <source>
        <dbReference type="Proteomes" id="UP001141259"/>
    </source>
</evidence>